<dbReference type="Proteomes" id="UP000480178">
    <property type="component" value="Chromosome"/>
</dbReference>
<gene>
    <name evidence="4" type="ORF">GXP67_23825</name>
</gene>
<evidence type="ECO:0000313" key="4">
    <source>
        <dbReference type="EMBL" id="QHT69454.1"/>
    </source>
</evidence>
<feature type="domain" description="Cytochrome C Planctomycete-type" evidence="3">
    <location>
        <begin position="61"/>
        <end position="123"/>
    </location>
</feature>
<dbReference type="RefSeq" id="WP_162445443.1">
    <property type="nucleotide sequence ID" value="NZ_CP048222.1"/>
</dbReference>
<evidence type="ECO:0000259" key="1">
    <source>
        <dbReference type="Pfam" id="PF07583"/>
    </source>
</evidence>
<feature type="domain" description="DUF1553" evidence="2">
    <location>
        <begin position="776"/>
        <end position="1034"/>
    </location>
</feature>
<dbReference type="PROSITE" id="PS51257">
    <property type="entry name" value="PROKAR_LIPOPROTEIN"/>
    <property type="match status" value="1"/>
</dbReference>
<dbReference type="Gene3D" id="2.60.120.200">
    <property type="match status" value="1"/>
</dbReference>
<feature type="domain" description="DUF1549" evidence="1">
    <location>
        <begin position="173"/>
        <end position="378"/>
    </location>
</feature>
<protein>
    <submittedName>
        <fullName evidence="4">DUF1553 domain-containing protein</fullName>
    </submittedName>
</protein>
<proteinExistence type="predicted"/>
<dbReference type="InterPro" id="IPR011429">
    <property type="entry name" value="Cyt_c_Planctomycete-type"/>
</dbReference>
<organism evidence="4 5">
    <name type="scientific">Rhodocytophaga rosea</name>
    <dbReference type="NCBI Taxonomy" id="2704465"/>
    <lineage>
        <taxon>Bacteria</taxon>
        <taxon>Pseudomonadati</taxon>
        <taxon>Bacteroidota</taxon>
        <taxon>Cytophagia</taxon>
        <taxon>Cytophagales</taxon>
        <taxon>Rhodocytophagaceae</taxon>
        <taxon>Rhodocytophaga</taxon>
    </lineage>
</organism>
<dbReference type="Pfam" id="PF07635">
    <property type="entry name" value="PSCyt1"/>
    <property type="match status" value="1"/>
</dbReference>
<sequence length="1089" mass="123857">MKRQLTQFLTSASLLIFGIAVFYGSGGCKREQKPIADSLQAMLPAKVDFNFHIKPILSDRCFACHGPDVNKREANLRLDTEEGAFAAYDSLGTYHAIVPKDLEASQVFQRIMTTDPDEKMPPANSNLSLSNYEIALIQKWIEQGAEWKEHWSFIAPQKPEIPKVKQEKWVRNPIDNFVLSRLEQKGLQPAPETSKETLLRRVSFDLTGLPPSVAQVDSFLKDNSPNAYENAVDRLLASPHYGERMAVEWLDVARYADSHGYQDDGMRNSWPWRDWVINAYNKNLTYDKFITWQLAGDMLPNATKEQIIATSFNRNHPQTQEGGVVDEEYRVEYVADRTATFGKAFLGLTVECARCHDHKYDPISQKDFFSLYAFFNNNHDSGIIPYNGEASPTIILPSEEAESKLKFIREQITPLEKVLEPENYRKNYETWLVQAEKNPANYARNNAALVGWFPFEEPQDAKEYKNNVHTKLKAKLGGDPDKKPVIVPGAVGNARKLIGDAGIDFTRELDFDRHQPFTVSMWTNVYKLGEEGTIFAKCNGEFEGYRGYRVLLEKDGSLSVSFSYVWPANCIDLDIEEKLTPGKWHHLALTYDGSSKASGVKLFLDGKETKRTVIIDNLNKSILYGEKKTHWSDMPFMIGKDMRGSIKDVGVDEMMAFKRQLSALEVQELYGQKEAIAAVIKTPKAQRTPQQQTALFEYYLLNHDTEYATQLAKITKLRDEENQLITDQPEVMVMRERKHLKPTFILDRGAYDSPKEQVQPNTPAKLVALDKNVPKNRLGLSKWLLDRRHPLTSRVTVNRFWAMCFGNGLVSTVDDFGNQGSLPTHPELLDYLATHFMESGWDIKAFMKMMVMSATYRQSSLPSKQALALDPDNTLFSRGHSFRLSAEMIRDNALAASGLLARKIGGPSVYPYQPDGIWEALATRNKTHYEQGKGDDLYRRSLYTVWKRSSPPPSMMNFDAPDRYLCVVRRQKTATPLQSLVLMNDPQYVEASRILAERMIKEGGSAPEDRITFAFKALTSRLPRTEEINLMKQLYAEELADFQKEPGRAKELLTTGEYKRDMSLNASEVAACTIIASSIMNFDEFVVKR</sequence>
<dbReference type="GO" id="GO:0005975">
    <property type="term" value="P:carbohydrate metabolic process"/>
    <property type="evidence" value="ECO:0007669"/>
    <property type="project" value="UniProtKB-ARBA"/>
</dbReference>
<dbReference type="Pfam" id="PF07587">
    <property type="entry name" value="PSD1"/>
    <property type="match status" value="1"/>
</dbReference>
<evidence type="ECO:0000313" key="5">
    <source>
        <dbReference type="Proteomes" id="UP000480178"/>
    </source>
</evidence>
<dbReference type="GO" id="GO:0004553">
    <property type="term" value="F:hydrolase activity, hydrolyzing O-glycosyl compounds"/>
    <property type="evidence" value="ECO:0007669"/>
    <property type="project" value="UniProtKB-ARBA"/>
</dbReference>
<reference evidence="4 5" key="1">
    <citation type="submission" date="2020-01" db="EMBL/GenBank/DDBJ databases">
        <authorList>
            <person name="Kim M.K."/>
        </authorList>
    </citation>
    <scope>NUCLEOTIDE SEQUENCE [LARGE SCALE GENOMIC DNA]</scope>
    <source>
        <strain evidence="4 5">172606-1</strain>
    </source>
</reference>
<keyword evidence="5" id="KW-1185">Reference proteome</keyword>
<name>A0A6C0GNM7_9BACT</name>
<dbReference type="EMBL" id="CP048222">
    <property type="protein sequence ID" value="QHT69454.1"/>
    <property type="molecule type" value="Genomic_DNA"/>
</dbReference>
<evidence type="ECO:0000259" key="3">
    <source>
        <dbReference type="Pfam" id="PF07635"/>
    </source>
</evidence>
<dbReference type="Pfam" id="PF13385">
    <property type="entry name" value="Laminin_G_3"/>
    <property type="match status" value="1"/>
</dbReference>
<dbReference type="InterPro" id="IPR013320">
    <property type="entry name" value="ConA-like_dom_sf"/>
</dbReference>
<dbReference type="KEGG" id="rhoz:GXP67_23825"/>
<dbReference type="PANTHER" id="PTHR35889:SF3">
    <property type="entry name" value="F-BOX DOMAIN-CONTAINING PROTEIN"/>
    <property type="match status" value="1"/>
</dbReference>
<accession>A0A6C0GNM7</accession>
<dbReference type="InterPro" id="IPR011444">
    <property type="entry name" value="DUF1549"/>
</dbReference>
<dbReference type="PANTHER" id="PTHR35889">
    <property type="entry name" value="CYCLOINULO-OLIGOSACCHARIDE FRUCTANOTRANSFERASE-RELATED"/>
    <property type="match status" value="1"/>
</dbReference>
<dbReference type="AlphaFoldDB" id="A0A6C0GNM7"/>
<dbReference type="SUPFAM" id="SSF49899">
    <property type="entry name" value="Concanavalin A-like lectins/glucanases"/>
    <property type="match status" value="1"/>
</dbReference>
<dbReference type="InterPro" id="IPR022655">
    <property type="entry name" value="DUF1553"/>
</dbReference>
<dbReference type="Pfam" id="PF07583">
    <property type="entry name" value="PSCyt2"/>
    <property type="match status" value="1"/>
</dbReference>
<evidence type="ECO:0000259" key="2">
    <source>
        <dbReference type="Pfam" id="PF07587"/>
    </source>
</evidence>